<sequence>MNYVKWLRRAGLFLLMALLIFIAWFGHRFLDPFDRMVLVSQSLQKASDGSFYLEREFEVRKEWSYEVVVRFSRDQIVRDSEVSSRKLDEHAGYVDFELYEKKQSNLPTLVSSSSNHLIRISGRSTLSLSNTFAYCKLHPGIYKLKIRVFNINEPLNRSQVGLYFGAPDLLKFGYNPSTGVIPRCRYS</sequence>
<accession>A0ABT1WHW3</accession>
<keyword evidence="1" id="KW-0812">Transmembrane</keyword>
<gene>
    <name evidence="2" type="ORF">NQT62_11685</name>
</gene>
<dbReference type="Proteomes" id="UP001204142">
    <property type="component" value="Unassembled WGS sequence"/>
</dbReference>
<protein>
    <recommendedName>
        <fullName evidence="4">DUF5625 domain-containing protein</fullName>
    </recommendedName>
</protein>
<organism evidence="2 3">
    <name type="scientific">Limnobacter humi</name>
    <dbReference type="NCBI Taxonomy" id="1778671"/>
    <lineage>
        <taxon>Bacteria</taxon>
        <taxon>Pseudomonadati</taxon>
        <taxon>Pseudomonadota</taxon>
        <taxon>Betaproteobacteria</taxon>
        <taxon>Burkholderiales</taxon>
        <taxon>Burkholderiaceae</taxon>
        <taxon>Limnobacter</taxon>
    </lineage>
</organism>
<comment type="caution">
    <text evidence="2">The sequence shown here is derived from an EMBL/GenBank/DDBJ whole genome shotgun (WGS) entry which is preliminary data.</text>
</comment>
<keyword evidence="1" id="KW-0472">Membrane</keyword>
<proteinExistence type="predicted"/>
<evidence type="ECO:0000256" key="1">
    <source>
        <dbReference type="SAM" id="Phobius"/>
    </source>
</evidence>
<dbReference type="RefSeq" id="WP_256764899.1">
    <property type="nucleotide sequence ID" value="NZ_JANIGO010000004.1"/>
</dbReference>
<dbReference type="EMBL" id="JANIGO010000004">
    <property type="protein sequence ID" value="MCQ8897095.1"/>
    <property type="molecule type" value="Genomic_DNA"/>
</dbReference>
<keyword evidence="1" id="KW-1133">Transmembrane helix</keyword>
<name>A0ABT1WHW3_9BURK</name>
<feature type="transmembrane region" description="Helical" evidence="1">
    <location>
        <begin position="6"/>
        <end position="26"/>
    </location>
</feature>
<evidence type="ECO:0000313" key="3">
    <source>
        <dbReference type="Proteomes" id="UP001204142"/>
    </source>
</evidence>
<reference evidence="2 3" key="1">
    <citation type="submission" date="2022-07" db="EMBL/GenBank/DDBJ databases">
        <authorList>
            <person name="Xamxidin M."/>
            <person name="Wu M."/>
        </authorList>
    </citation>
    <scope>NUCLEOTIDE SEQUENCE [LARGE SCALE GENOMIC DNA]</scope>
    <source>
        <strain evidence="2 3">NBRC 111650</strain>
    </source>
</reference>
<evidence type="ECO:0008006" key="4">
    <source>
        <dbReference type="Google" id="ProtNLM"/>
    </source>
</evidence>
<evidence type="ECO:0000313" key="2">
    <source>
        <dbReference type="EMBL" id="MCQ8897095.1"/>
    </source>
</evidence>
<keyword evidence="3" id="KW-1185">Reference proteome</keyword>